<name>A0AAQ3TSM2_PASNO</name>
<keyword evidence="1" id="KW-0863">Zinc-finger</keyword>
<evidence type="ECO:0000313" key="4">
    <source>
        <dbReference type="Proteomes" id="UP001341281"/>
    </source>
</evidence>
<comment type="function">
    <text evidence="1">Putative transcription activator involved in regulating light control of development.</text>
</comment>
<dbReference type="GO" id="GO:0005634">
    <property type="term" value="C:nucleus"/>
    <property type="evidence" value="ECO:0007669"/>
    <property type="project" value="UniProtKB-SubCell"/>
</dbReference>
<dbReference type="GO" id="GO:0008270">
    <property type="term" value="F:zinc ion binding"/>
    <property type="evidence" value="ECO:0007669"/>
    <property type="project" value="UniProtKB-UniRule"/>
</dbReference>
<dbReference type="PANTHER" id="PTHR31669:SF296">
    <property type="entry name" value="PROTEIN FAR1-RELATED SEQUENCE"/>
    <property type="match status" value="1"/>
</dbReference>
<dbReference type="Proteomes" id="UP001341281">
    <property type="component" value="Chromosome 05"/>
</dbReference>
<sequence length="336" mass="40203">MYNLSRVFKGDISAVLTVKSSLDPHRLEFSKKMAHDDNGDDSGDDYNGGSYDNELPYTERDTKNLRQEYRAEYRRKDVKATLEYFEELNKEHPEFYYSYSLDEFDRVENIFWVDGEAKKDLAMEAAIAEVFRETVHRNCRWHVLENARKVLGPFLINKKDIASDFNDCVNKSFTTHEFEHKWQLMLDKHEIRDDERFRHLYDTRHRWVTAYFMLRFFPFLQTTVRSEGFNAVLKKYVNPQNSILNFLHQYKQVQQRIFSKQLENESATVVKVHHYLTEHPMEVQMKEAYTRKLFNVFQNELQLSSSYYVVRVQGDELIDVVPYRTCPDKLYGSRIV</sequence>
<dbReference type="InterPro" id="IPR031052">
    <property type="entry name" value="FHY3/FAR1"/>
</dbReference>
<reference evidence="3 4" key="1">
    <citation type="submission" date="2024-02" db="EMBL/GenBank/DDBJ databases">
        <title>High-quality chromosome-scale genome assembly of Pensacola bahiagrass (Paspalum notatum Flugge var. saurae).</title>
        <authorList>
            <person name="Vega J.M."/>
            <person name="Podio M."/>
            <person name="Orjuela J."/>
            <person name="Siena L.A."/>
            <person name="Pessino S.C."/>
            <person name="Combes M.C."/>
            <person name="Mariac C."/>
            <person name="Albertini E."/>
            <person name="Pupilli F."/>
            <person name="Ortiz J.P.A."/>
            <person name="Leblanc O."/>
        </authorList>
    </citation>
    <scope>NUCLEOTIDE SEQUENCE [LARGE SCALE GENOMIC DNA]</scope>
    <source>
        <strain evidence="3">R1</strain>
        <tissue evidence="3">Leaf</tissue>
    </source>
</reference>
<dbReference type="AlphaFoldDB" id="A0AAQ3TSM2"/>
<comment type="similarity">
    <text evidence="1">Belongs to the FHY3/FAR1 family.</text>
</comment>
<keyword evidence="1" id="KW-0539">Nucleus</keyword>
<dbReference type="PANTHER" id="PTHR31669">
    <property type="entry name" value="PROTEIN FAR1-RELATED SEQUENCE 10-RELATED"/>
    <property type="match status" value="1"/>
</dbReference>
<keyword evidence="4" id="KW-1185">Reference proteome</keyword>
<keyword evidence="1" id="KW-0862">Zinc</keyword>
<feature type="region of interest" description="Disordered" evidence="2">
    <location>
        <begin position="32"/>
        <end position="59"/>
    </location>
</feature>
<evidence type="ECO:0000256" key="1">
    <source>
        <dbReference type="RuleBase" id="RU367018"/>
    </source>
</evidence>
<gene>
    <name evidence="3" type="ORF">U9M48_024991</name>
</gene>
<protein>
    <recommendedName>
        <fullName evidence="1">Protein FAR1-RELATED SEQUENCE</fullName>
    </recommendedName>
</protein>
<accession>A0AAQ3TSM2</accession>
<dbReference type="GO" id="GO:0006355">
    <property type="term" value="P:regulation of DNA-templated transcription"/>
    <property type="evidence" value="ECO:0007669"/>
    <property type="project" value="UniProtKB-UniRule"/>
</dbReference>
<evidence type="ECO:0000313" key="3">
    <source>
        <dbReference type="EMBL" id="WVZ77090.1"/>
    </source>
</evidence>
<dbReference type="EMBL" id="CP144749">
    <property type="protein sequence ID" value="WVZ77090.1"/>
    <property type="molecule type" value="Genomic_DNA"/>
</dbReference>
<evidence type="ECO:0000256" key="2">
    <source>
        <dbReference type="SAM" id="MobiDB-lite"/>
    </source>
</evidence>
<comment type="subcellular location">
    <subcellularLocation>
        <location evidence="1">Nucleus</location>
    </subcellularLocation>
</comment>
<keyword evidence="1" id="KW-0479">Metal-binding</keyword>
<proteinExistence type="inferred from homology"/>
<organism evidence="3 4">
    <name type="scientific">Paspalum notatum var. saurae</name>
    <dbReference type="NCBI Taxonomy" id="547442"/>
    <lineage>
        <taxon>Eukaryota</taxon>
        <taxon>Viridiplantae</taxon>
        <taxon>Streptophyta</taxon>
        <taxon>Embryophyta</taxon>
        <taxon>Tracheophyta</taxon>
        <taxon>Spermatophyta</taxon>
        <taxon>Magnoliopsida</taxon>
        <taxon>Liliopsida</taxon>
        <taxon>Poales</taxon>
        <taxon>Poaceae</taxon>
        <taxon>PACMAD clade</taxon>
        <taxon>Panicoideae</taxon>
        <taxon>Andropogonodae</taxon>
        <taxon>Paspaleae</taxon>
        <taxon>Paspalinae</taxon>
        <taxon>Paspalum</taxon>
    </lineage>
</organism>